<feature type="transmembrane region" description="Helical" evidence="6">
    <location>
        <begin position="149"/>
        <end position="175"/>
    </location>
</feature>
<keyword evidence="4 6" id="KW-1133">Transmembrane helix</keyword>
<dbReference type="PANTHER" id="PTHR43701:SF13">
    <property type="entry name" value="MEMBRANE TRANSPORTER PROTEIN YRKJ-RELATED"/>
    <property type="match status" value="1"/>
</dbReference>
<reference evidence="8" key="1">
    <citation type="submission" date="2016-10" db="EMBL/GenBank/DDBJ databases">
        <authorList>
            <person name="Varghese N."/>
            <person name="Submissions S."/>
        </authorList>
    </citation>
    <scope>NUCLEOTIDE SEQUENCE [LARGE SCALE GENOMIC DNA]</scope>
    <source>
        <strain evidence="8">DSM 45789</strain>
    </source>
</reference>
<gene>
    <name evidence="7" type="ORF">SAMN05444972_1066</name>
</gene>
<comment type="similarity">
    <text evidence="2 6">Belongs to the 4-toluene sulfonate uptake permease (TSUP) (TC 2.A.102) family.</text>
</comment>
<feature type="transmembrane region" description="Helical" evidence="6">
    <location>
        <begin position="6"/>
        <end position="30"/>
    </location>
</feature>
<evidence type="ECO:0000256" key="1">
    <source>
        <dbReference type="ARBA" id="ARBA00004141"/>
    </source>
</evidence>
<dbReference type="AlphaFoldDB" id="A0A1I6RX08"/>
<evidence type="ECO:0000256" key="4">
    <source>
        <dbReference type="ARBA" id="ARBA00022989"/>
    </source>
</evidence>
<dbReference type="PANTHER" id="PTHR43701">
    <property type="entry name" value="MEMBRANE TRANSPORTER PROTEIN MJ0441-RELATED"/>
    <property type="match status" value="1"/>
</dbReference>
<protein>
    <recommendedName>
        <fullName evidence="6">Probable membrane transporter protein</fullName>
    </recommendedName>
</protein>
<feature type="transmembrane region" description="Helical" evidence="6">
    <location>
        <begin position="81"/>
        <end position="98"/>
    </location>
</feature>
<dbReference type="Proteomes" id="UP000198660">
    <property type="component" value="Unassembled WGS sequence"/>
</dbReference>
<sequence length="258" mass="27031">MDISFMLLLFLIGFSGSFISGMMGIGGSIVKFPMLLYIPPLLGFMGFTTHEVAGISAVEVFFTTLAGIFSYRKGGYLNRSLIVYMGTSILVGSFIGGYGSQMLSAGQINVVYAILATVGAMMMLLPKKVGEESSKAPVVFHPWVATSSAAIVGIASGIVGAAGAFLLVPIMLVILKIPTRMTIASSLAITFLSAVGSAGGKILTGQVLFLPALVMIIAGIFAAPLGAMVGKKTQVKTLQWMLATLIIATSIKIWTEIF</sequence>
<dbReference type="OrthoDB" id="9792581at2"/>
<dbReference type="GO" id="GO:0005886">
    <property type="term" value="C:plasma membrane"/>
    <property type="evidence" value="ECO:0007669"/>
    <property type="project" value="UniProtKB-SubCell"/>
</dbReference>
<comment type="subcellular location">
    <subcellularLocation>
        <location evidence="6">Cell membrane</location>
        <topology evidence="6">Multi-pass membrane protein</topology>
    </subcellularLocation>
    <subcellularLocation>
        <location evidence="1">Membrane</location>
        <topology evidence="1">Multi-pass membrane protein</topology>
    </subcellularLocation>
</comment>
<evidence type="ECO:0000256" key="6">
    <source>
        <dbReference type="RuleBase" id="RU363041"/>
    </source>
</evidence>
<evidence type="ECO:0000256" key="5">
    <source>
        <dbReference type="ARBA" id="ARBA00023136"/>
    </source>
</evidence>
<feature type="transmembrane region" description="Helical" evidence="6">
    <location>
        <begin position="182"/>
        <end position="203"/>
    </location>
</feature>
<evidence type="ECO:0000256" key="2">
    <source>
        <dbReference type="ARBA" id="ARBA00009142"/>
    </source>
</evidence>
<dbReference type="EMBL" id="FPAA01000006">
    <property type="protein sequence ID" value="SFS69222.1"/>
    <property type="molecule type" value="Genomic_DNA"/>
</dbReference>
<dbReference type="RefSeq" id="WP_091836747.1">
    <property type="nucleotide sequence ID" value="NZ_FPAA01000006.1"/>
</dbReference>
<evidence type="ECO:0000313" key="8">
    <source>
        <dbReference type="Proteomes" id="UP000198660"/>
    </source>
</evidence>
<dbReference type="Pfam" id="PF01925">
    <property type="entry name" value="TauE"/>
    <property type="match status" value="1"/>
</dbReference>
<evidence type="ECO:0000256" key="3">
    <source>
        <dbReference type="ARBA" id="ARBA00022692"/>
    </source>
</evidence>
<keyword evidence="6" id="KW-1003">Cell membrane</keyword>
<dbReference type="InterPro" id="IPR051598">
    <property type="entry name" value="TSUP/Inactive_protease-like"/>
</dbReference>
<organism evidence="7 8">
    <name type="scientific">Marininema halotolerans</name>
    <dbReference type="NCBI Taxonomy" id="1155944"/>
    <lineage>
        <taxon>Bacteria</taxon>
        <taxon>Bacillati</taxon>
        <taxon>Bacillota</taxon>
        <taxon>Bacilli</taxon>
        <taxon>Bacillales</taxon>
        <taxon>Thermoactinomycetaceae</taxon>
        <taxon>Marininema</taxon>
    </lineage>
</organism>
<dbReference type="InterPro" id="IPR002781">
    <property type="entry name" value="TM_pro_TauE-like"/>
</dbReference>
<feature type="transmembrane region" description="Helical" evidence="6">
    <location>
        <begin position="110"/>
        <end position="129"/>
    </location>
</feature>
<feature type="transmembrane region" description="Helical" evidence="6">
    <location>
        <begin position="42"/>
        <end position="69"/>
    </location>
</feature>
<feature type="transmembrane region" description="Helical" evidence="6">
    <location>
        <begin position="209"/>
        <end position="230"/>
    </location>
</feature>
<keyword evidence="3 6" id="KW-0812">Transmembrane</keyword>
<keyword evidence="8" id="KW-1185">Reference proteome</keyword>
<evidence type="ECO:0000313" key="7">
    <source>
        <dbReference type="EMBL" id="SFS69222.1"/>
    </source>
</evidence>
<accession>A0A1I6RX08</accession>
<name>A0A1I6RX08_9BACL</name>
<keyword evidence="5 6" id="KW-0472">Membrane</keyword>
<proteinExistence type="inferred from homology"/>